<proteinExistence type="inferred from homology"/>
<dbReference type="Pfam" id="PF05970">
    <property type="entry name" value="PIF1"/>
    <property type="match status" value="1"/>
</dbReference>
<protein>
    <recommendedName>
        <fullName evidence="1">ATP-dependent DNA helicase</fullName>
        <ecNumber evidence="1">5.6.2.3</ecNumber>
    </recommendedName>
</protein>
<dbReference type="GO" id="GO:0043139">
    <property type="term" value="F:5'-3' DNA helicase activity"/>
    <property type="evidence" value="ECO:0007669"/>
    <property type="project" value="UniProtKB-EC"/>
</dbReference>
<keyword evidence="1" id="KW-0067">ATP-binding</keyword>
<dbReference type="PANTHER" id="PTHR10492:SF57">
    <property type="entry name" value="ATP-DEPENDENT DNA HELICASE"/>
    <property type="match status" value="1"/>
</dbReference>
<dbReference type="EC" id="5.6.2.3" evidence="1"/>
<comment type="cofactor">
    <cofactor evidence="1">
        <name>Mg(2+)</name>
        <dbReference type="ChEBI" id="CHEBI:18420"/>
    </cofactor>
</comment>
<keyword evidence="7" id="KW-1185">Reference proteome</keyword>
<keyword evidence="1" id="KW-0234">DNA repair</keyword>
<dbReference type="GO" id="GO:0016887">
    <property type="term" value="F:ATP hydrolysis activity"/>
    <property type="evidence" value="ECO:0007669"/>
    <property type="project" value="RHEA"/>
</dbReference>
<feature type="region of interest" description="Disordered" evidence="2">
    <location>
        <begin position="559"/>
        <end position="579"/>
    </location>
</feature>
<dbReference type="GO" id="GO:0000723">
    <property type="term" value="P:telomere maintenance"/>
    <property type="evidence" value="ECO:0007669"/>
    <property type="project" value="InterPro"/>
</dbReference>
<dbReference type="Pfam" id="PF21530">
    <property type="entry name" value="Pif1_2B_dom"/>
    <property type="match status" value="1"/>
</dbReference>
<dbReference type="Proteomes" id="UP000218209">
    <property type="component" value="Unassembled WGS sequence"/>
</dbReference>
<keyword evidence="1" id="KW-0227">DNA damage</keyword>
<dbReference type="Gene3D" id="3.40.50.300">
    <property type="entry name" value="P-loop containing nucleotide triphosphate hydrolases"/>
    <property type="match status" value="1"/>
</dbReference>
<dbReference type="EMBL" id="KV918955">
    <property type="protein sequence ID" value="OSX74278.1"/>
    <property type="molecule type" value="Genomic_DNA"/>
</dbReference>
<dbReference type="GO" id="GO:0006281">
    <property type="term" value="P:DNA repair"/>
    <property type="evidence" value="ECO:0007669"/>
    <property type="project" value="UniProtKB-KW"/>
</dbReference>
<dbReference type="InterPro" id="IPR027417">
    <property type="entry name" value="P-loop_NTPase"/>
</dbReference>
<dbReference type="InterPro" id="IPR025476">
    <property type="entry name" value="Helitron_helicase-like"/>
</dbReference>
<evidence type="ECO:0000256" key="1">
    <source>
        <dbReference type="RuleBase" id="RU363044"/>
    </source>
</evidence>
<dbReference type="SUPFAM" id="SSF52540">
    <property type="entry name" value="P-loop containing nucleoside triphosphate hydrolases"/>
    <property type="match status" value="2"/>
</dbReference>
<dbReference type="OrthoDB" id="1728974at2759"/>
<dbReference type="PANTHER" id="PTHR10492">
    <property type="match status" value="1"/>
</dbReference>
<reference evidence="6 7" key="1">
    <citation type="submission" date="2017-03" db="EMBL/GenBank/DDBJ databases">
        <title>WGS assembly of Porphyra umbilicalis.</title>
        <authorList>
            <person name="Brawley S.H."/>
            <person name="Blouin N.A."/>
            <person name="Ficko-Blean E."/>
            <person name="Wheeler G.L."/>
            <person name="Lohr M."/>
            <person name="Goodson H.V."/>
            <person name="Jenkins J.W."/>
            <person name="Blaby-Haas C.E."/>
            <person name="Helliwell K.E."/>
            <person name="Chan C."/>
            <person name="Marriage T."/>
            <person name="Bhattacharya D."/>
            <person name="Klein A.S."/>
            <person name="Badis Y."/>
            <person name="Brodie J."/>
            <person name="Cao Y."/>
            <person name="Collen J."/>
            <person name="Dittami S.M."/>
            <person name="Gachon C.M."/>
            <person name="Green B.R."/>
            <person name="Karpowicz S."/>
            <person name="Kim J.W."/>
            <person name="Kudahl U."/>
            <person name="Lin S."/>
            <person name="Michel G."/>
            <person name="Mittag M."/>
            <person name="Olson B.J."/>
            <person name="Pangilinan J."/>
            <person name="Peng Y."/>
            <person name="Qiu H."/>
            <person name="Shu S."/>
            <person name="Singer J.T."/>
            <person name="Smith A.G."/>
            <person name="Sprecher B.N."/>
            <person name="Wagner V."/>
            <person name="Wang W."/>
            <person name="Wang Z.-Y."/>
            <person name="Yan J."/>
            <person name="Yarish C."/>
            <person name="Zoeuner-Riek S."/>
            <person name="Zhuang Y."/>
            <person name="Zou Y."/>
            <person name="Lindquist E.A."/>
            <person name="Grimwood J."/>
            <person name="Barry K."/>
            <person name="Rokhsar D.S."/>
            <person name="Schmutz J."/>
            <person name="Stiller J.W."/>
            <person name="Grossman A.R."/>
            <person name="Prochnik S.E."/>
        </authorList>
    </citation>
    <scope>NUCLEOTIDE SEQUENCE [LARGE SCALE GENOMIC DNA]</scope>
    <source>
        <strain evidence="6">4086291</strain>
    </source>
</reference>
<dbReference type="InterPro" id="IPR049163">
    <property type="entry name" value="Pif1-like_2B_dom"/>
</dbReference>
<name>A0A1X6P088_PORUM</name>
<keyword evidence="1" id="KW-0233">DNA recombination</keyword>
<keyword evidence="1" id="KW-0547">Nucleotide-binding</keyword>
<organism evidence="6 7">
    <name type="scientific">Porphyra umbilicalis</name>
    <name type="common">Purple laver</name>
    <name type="synonym">Red alga</name>
    <dbReference type="NCBI Taxonomy" id="2786"/>
    <lineage>
        <taxon>Eukaryota</taxon>
        <taxon>Rhodophyta</taxon>
        <taxon>Bangiophyceae</taxon>
        <taxon>Bangiales</taxon>
        <taxon>Bangiaceae</taxon>
        <taxon>Porphyra</taxon>
    </lineage>
</organism>
<dbReference type="Pfam" id="PF14214">
    <property type="entry name" value="Helitron_like_N"/>
    <property type="match status" value="1"/>
</dbReference>
<dbReference type="InterPro" id="IPR010285">
    <property type="entry name" value="DNA_helicase_pif1-like_DEAD"/>
</dbReference>
<sequence length="1421" mass="156680">MDDACPSCSALHWREERTSKSTNALPKFGTCCQNGQVQLPAVPDPPEPLKTFLKAESPQGRRVVGHLRTLNNALALAAVKSKPPPPLPGGSAFQPSVRLNGRLTHVIGPLLPGVGQQASFLQAYFTDSEDNAQRLAAVCAVSTPDGEGAAAPGGVLRKDVSSLSSPERRLFDALQDLYKMLLERNSLVRGFLTAHERVRAIEAAAGRPIQELRVVIDAEARPEGAHVRVYNAPEGRGVDEVAGLLPSSELEVAPEHAEEGRVPTQRDVSLARVLQDISAIHPSYETATYPLLLPHGTDGWHIAIPRQSQGTRQRVVTAHEYLAYRLFTRSENFNALHRCGRLFGQWVVDCYIRVEHLTLTWMRRLVDAVVPGEEPAERIGRGVYLPDSFTGSPRYMRAKFAEAMTMYKELGAPKFFITMTCRPTWDEIKVELLAGQDSKDRPDLIGRVFELKNREMHSLVTAEDVMGRCNGYLSVREFQKRGLPHLHDIIFLHKDDAPRSAQEYDRWISAEIPPETAPALRKLVLETNIHGPCGTQNPTSPCMKDGKCSKFYPKTFVSSTTDGDGSYPEYRRRSPEAGGQTATVTRAGRTFTVDNSWVVPYSPQLTLQLGCHVNVEIVSGVSALKYLFKYVTKGPDSAMMAVVEIAPVAPQPAPVDEIRAFHDARVVSESEAVARALGHPIHKRKPSVLRLALHLENQQPVLFKERSEAAAIGAGPKATTLTAFFALSSAVPDGLTPAVRELLYSDMPKYFTWVQSQRKWKRRADVVHVGCVPKQLGRVNTVHPSLGDVYYLRLLLQRVEGPQSFLELRTYQNIVHPSYRLACAARGMLADNEGVWKDIMEEAVRDYMPYQIRDLFAALVVHGPPPDVPSLFDTYFEAMADDVVRRLEARVAAGLDLAAQDNDVRRYVMQQIEGRMLDAAVTLAGQADRAAQLQNALSRVRTLMPDQLAVFNAIRGAIDGGGIGRKIFLMAPGGCGKTYLASMLLAYCRGQGHAALAVASSGVAANLMPLGRTAHSRFKIPIDTGPNSSCGFAARCDTARLLQRTRLIVWDEATMAHRHTFEAVKRRIKDTIGDEAAGRITWLLCGGFEQIPPVVRRGSVLQIVRASIRKSPMWPDFTVMELSTNMRVQRCLEAGNVEESRLLDSWAKWLLAVGHAVELATTAVCIPRALCQKAGKGVRDLLLATFPDIETIDPANPQDCVDKLSGRMVLTPLNEDVKMINRQALELFPGEVVQSVRVNQLVDAEEDGEWGEVATTEFMDSVDHASIPDQDLQLKQGMVVMLLRNLAAQSGDCNGTRYIVTRVGSHRLGARRMSDGTEIIIPKLFLTPADIGMPFEMKRFQFPVRAAFAATINKAQGSTLERLGIWLRDSVFGHGQLYVALSRVGDPRKVVVGALSAVYDSLGRIVTNNVVYSHLFNNTVV</sequence>
<gene>
    <name evidence="6" type="ORF">BU14_0297s0005</name>
</gene>
<comment type="similarity">
    <text evidence="1">Belongs to the helicase family.</text>
</comment>
<evidence type="ECO:0000313" key="7">
    <source>
        <dbReference type="Proteomes" id="UP000218209"/>
    </source>
</evidence>
<evidence type="ECO:0000259" key="5">
    <source>
        <dbReference type="Pfam" id="PF21530"/>
    </source>
</evidence>
<feature type="domain" description="Helitron helicase-like" evidence="4">
    <location>
        <begin position="321"/>
        <end position="487"/>
    </location>
</feature>
<evidence type="ECO:0000256" key="2">
    <source>
        <dbReference type="SAM" id="MobiDB-lite"/>
    </source>
</evidence>
<accession>A0A1X6P088</accession>
<dbReference type="CDD" id="cd18809">
    <property type="entry name" value="SF1_C_RecD"/>
    <property type="match status" value="1"/>
</dbReference>
<dbReference type="GO" id="GO:0006310">
    <property type="term" value="P:DNA recombination"/>
    <property type="evidence" value="ECO:0007669"/>
    <property type="project" value="UniProtKB-KW"/>
</dbReference>
<keyword evidence="1" id="KW-0347">Helicase</keyword>
<feature type="domain" description="DNA helicase Pif1-like 2B" evidence="5">
    <location>
        <begin position="1257"/>
        <end position="1302"/>
    </location>
</feature>
<dbReference type="GO" id="GO:0005524">
    <property type="term" value="F:ATP binding"/>
    <property type="evidence" value="ECO:0007669"/>
    <property type="project" value="UniProtKB-KW"/>
</dbReference>
<evidence type="ECO:0000259" key="3">
    <source>
        <dbReference type="Pfam" id="PF05970"/>
    </source>
</evidence>
<evidence type="ECO:0000259" key="4">
    <source>
        <dbReference type="Pfam" id="PF14214"/>
    </source>
</evidence>
<comment type="catalytic activity">
    <reaction evidence="1">
        <text>ATP + H2O = ADP + phosphate + H(+)</text>
        <dbReference type="Rhea" id="RHEA:13065"/>
        <dbReference type="ChEBI" id="CHEBI:15377"/>
        <dbReference type="ChEBI" id="CHEBI:15378"/>
        <dbReference type="ChEBI" id="CHEBI:30616"/>
        <dbReference type="ChEBI" id="CHEBI:43474"/>
        <dbReference type="ChEBI" id="CHEBI:456216"/>
        <dbReference type="EC" id="5.6.2.3"/>
    </reaction>
</comment>
<keyword evidence="1" id="KW-0378">Hydrolase</keyword>
<evidence type="ECO:0000313" key="6">
    <source>
        <dbReference type="EMBL" id="OSX74278.1"/>
    </source>
</evidence>
<feature type="domain" description="DNA helicase Pif1-like DEAD-box helicase" evidence="3">
    <location>
        <begin position="943"/>
        <end position="1155"/>
    </location>
</feature>